<sequence length="179" mass="20258">MIRMKLMKSFKPFLAMIILMVTLSGCGYTQHVVLPGNIKTVSVSNFRNAIPAEQIYTYRSGLEVDLTNAVIKEFNFDGNLRVVDEDRADAKLEGAIIAYQQETIRFNSLDRPQELRLHLVVDVKLISMKTGEVIWHEPNFSGSTLFEPSDEQGLRRISAATDAVQDLAKNIVLRTVEDW</sequence>
<dbReference type="InterPro" id="IPR007485">
    <property type="entry name" value="LPS_assembly_LptE"/>
</dbReference>
<organism evidence="1 2">
    <name type="scientific">Candidatus Abzuiibacterium crystallinum</name>
    <dbReference type="NCBI Taxonomy" id="1974748"/>
    <lineage>
        <taxon>Bacteria</taxon>
        <taxon>Pseudomonadati</taxon>
        <taxon>Candidatus Omnitrophota</taxon>
        <taxon>Candidatus Abzuiibacterium</taxon>
    </lineage>
</organism>
<dbReference type="Proteomes" id="UP000230859">
    <property type="component" value="Unassembled WGS sequence"/>
</dbReference>
<dbReference type="AlphaFoldDB" id="A0A2H0LL54"/>
<accession>A0A2H0LL54</accession>
<dbReference type="Pfam" id="PF04390">
    <property type="entry name" value="LptE"/>
    <property type="match status" value="1"/>
</dbReference>
<dbReference type="PROSITE" id="PS51257">
    <property type="entry name" value="PROKAR_LIPOPROTEIN"/>
    <property type="match status" value="1"/>
</dbReference>
<dbReference type="GO" id="GO:0019867">
    <property type="term" value="C:outer membrane"/>
    <property type="evidence" value="ECO:0007669"/>
    <property type="project" value="InterPro"/>
</dbReference>
<name>A0A2H0LL54_9BACT</name>
<evidence type="ECO:0000313" key="2">
    <source>
        <dbReference type="Proteomes" id="UP000230859"/>
    </source>
</evidence>
<evidence type="ECO:0000313" key="1">
    <source>
        <dbReference type="EMBL" id="PIQ85142.1"/>
    </source>
</evidence>
<dbReference type="EMBL" id="PCVY01000075">
    <property type="protein sequence ID" value="PIQ85142.1"/>
    <property type="molecule type" value="Genomic_DNA"/>
</dbReference>
<proteinExistence type="predicted"/>
<protein>
    <recommendedName>
        <fullName evidence="3">Lipopolysaccharide-assembly</fullName>
    </recommendedName>
</protein>
<reference evidence="1 2" key="1">
    <citation type="submission" date="2017-09" db="EMBL/GenBank/DDBJ databases">
        <title>Depth-based differentiation of microbial function through sediment-hosted aquifers and enrichment of novel symbionts in the deep terrestrial subsurface.</title>
        <authorList>
            <person name="Probst A.J."/>
            <person name="Ladd B."/>
            <person name="Jarett J.K."/>
            <person name="Geller-Mcgrath D.E."/>
            <person name="Sieber C.M."/>
            <person name="Emerson J.B."/>
            <person name="Anantharaman K."/>
            <person name="Thomas B.C."/>
            <person name="Malmstrom R."/>
            <person name="Stieglmeier M."/>
            <person name="Klingl A."/>
            <person name="Woyke T."/>
            <person name="Ryan C.M."/>
            <person name="Banfield J.F."/>
        </authorList>
    </citation>
    <scope>NUCLEOTIDE SEQUENCE [LARGE SCALE GENOMIC DNA]</scope>
    <source>
        <strain evidence="1">CG11_big_fil_rev_8_21_14_0_20_45_26</strain>
    </source>
</reference>
<comment type="caution">
    <text evidence="1">The sequence shown here is derived from an EMBL/GenBank/DDBJ whole genome shotgun (WGS) entry which is preliminary data.</text>
</comment>
<dbReference type="GO" id="GO:0043165">
    <property type="term" value="P:Gram-negative-bacterium-type cell outer membrane assembly"/>
    <property type="evidence" value="ECO:0007669"/>
    <property type="project" value="InterPro"/>
</dbReference>
<gene>
    <name evidence="1" type="ORF">COV74_10140</name>
</gene>
<evidence type="ECO:0008006" key="3">
    <source>
        <dbReference type="Google" id="ProtNLM"/>
    </source>
</evidence>